<sequence>MHPIEFKKRWSLTYDQLALVLGYESTYTLRCWAIKGKHHRNPQGNIFVLCGLLNEKWEREGKVVDSYLSRFT</sequence>
<gene>
    <name evidence="1" type="ORF">FNW02_28945</name>
</gene>
<dbReference type="RefSeq" id="WP_191760928.1">
    <property type="nucleotide sequence ID" value="NZ_VJXY01000046.1"/>
</dbReference>
<reference evidence="1" key="1">
    <citation type="submission" date="2019-07" db="EMBL/GenBank/DDBJ databases">
        <title>Toxilogical consequences of a new and cryptic species of cyanobacteria (Komarekiella delphini-convector) recovered from the epidermis of a bottlenose dolphin and 1500 ft. in the air.</title>
        <authorList>
            <person name="Brown A.O."/>
            <person name="Dvorak P."/>
            <person name="Villanueva C.D."/>
            <person name="Foss A.J."/>
            <person name="Garvey A.D."/>
            <person name="Gibson Q.A."/>
            <person name="Johansen J.R."/>
            <person name="Casamatta D.A."/>
        </authorList>
    </citation>
    <scope>NUCLEOTIDE SEQUENCE</scope>
    <source>
        <strain evidence="1">SJRDD-AB1</strain>
    </source>
</reference>
<dbReference type="EMBL" id="VJXY01000046">
    <property type="protein sequence ID" value="MBD6619734.1"/>
    <property type="molecule type" value="Genomic_DNA"/>
</dbReference>
<evidence type="ECO:0000313" key="2">
    <source>
        <dbReference type="Proteomes" id="UP001165986"/>
    </source>
</evidence>
<protein>
    <submittedName>
        <fullName evidence="1">Uncharacterized protein</fullName>
    </submittedName>
</protein>
<dbReference type="AlphaFoldDB" id="A0AA40T322"/>
<name>A0AA40T322_9NOST</name>
<evidence type="ECO:0000313" key="1">
    <source>
        <dbReference type="EMBL" id="MBD6619734.1"/>
    </source>
</evidence>
<proteinExistence type="predicted"/>
<comment type="caution">
    <text evidence="1">The sequence shown here is derived from an EMBL/GenBank/DDBJ whole genome shotgun (WGS) entry which is preliminary data.</text>
</comment>
<organism evidence="1 2">
    <name type="scientific">Komarekiella delphini-convector SJRDD-AB1</name>
    <dbReference type="NCBI Taxonomy" id="2593771"/>
    <lineage>
        <taxon>Bacteria</taxon>
        <taxon>Bacillati</taxon>
        <taxon>Cyanobacteriota</taxon>
        <taxon>Cyanophyceae</taxon>
        <taxon>Nostocales</taxon>
        <taxon>Nostocaceae</taxon>
        <taxon>Komarekiella</taxon>
        <taxon>Komarekiella delphini-convector</taxon>
    </lineage>
</organism>
<accession>A0AA40T322</accession>
<keyword evidence="2" id="KW-1185">Reference proteome</keyword>
<dbReference type="Proteomes" id="UP001165986">
    <property type="component" value="Unassembled WGS sequence"/>
</dbReference>